<dbReference type="GeneID" id="55991804"/>
<dbReference type="InterPro" id="IPR053175">
    <property type="entry name" value="DHMBA_Reg_Transcription_Factor"/>
</dbReference>
<name>A0A7H8QT77_TALRU</name>
<dbReference type="KEGG" id="trg:TRUGW13939_04302"/>
<keyword evidence="2" id="KW-1185">Reference proteome</keyword>
<dbReference type="EMBL" id="CP055899">
    <property type="protein sequence ID" value="QKX57194.1"/>
    <property type="molecule type" value="Genomic_DNA"/>
</dbReference>
<dbReference type="Pfam" id="PF11951">
    <property type="entry name" value="Fungal_trans_2"/>
    <property type="match status" value="1"/>
</dbReference>
<sequence>MSKDRRKIESIQNESSIHPFTLVETSGRKRDAGYHQVREHKLLLQQHGRLPIPKSLIQSWDVHAIPFFMKSIKPAYDLAKGIFGVIPRIISNEGPCSAVYYACNAVASVYLAQKSRSTAVRAFRGKSYGTAIRAVSMALDDFHQSRTDGTLLAIWLLGCYELILSFREGIDSVVVSSGWLFHNQIITELLRRRGPEQLATIEGRNLFSILFTNMPPQEMQAFMTGRQWEDANTWIFSFYKYCDPSEYQILRTWIFSHHCSLICSRIQVLLDAGDLNNLRSNVTSILQEVDQVETAMHPLQSSDPTAQAIMADHVIEPPSPSYLKHRTSPRWQADDTTHYLASQIQRRNFRMRVSYHVLKLLRHACRAPNCTAQEYMIYTAKQIQCVDEIHTLAFELLFLLNPDFPMTQDHDERKETHKRKDKYSMAEMKKYVKVCVDLDLDSDDKCTLVFHHTEDGVLVLGLSFGDEKEIDR</sequence>
<accession>A0A7H8QT77</accession>
<evidence type="ECO:0000313" key="1">
    <source>
        <dbReference type="EMBL" id="QKX57194.1"/>
    </source>
</evidence>
<dbReference type="AlphaFoldDB" id="A0A7H8QT77"/>
<evidence type="ECO:0000313" key="2">
    <source>
        <dbReference type="Proteomes" id="UP000509510"/>
    </source>
</evidence>
<dbReference type="Proteomes" id="UP000509510">
    <property type="component" value="Chromosome II"/>
</dbReference>
<dbReference type="InterPro" id="IPR021858">
    <property type="entry name" value="Fun_TF"/>
</dbReference>
<gene>
    <name evidence="1" type="ORF">TRUGW13939_04302</name>
</gene>
<organism evidence="1 2">
    <name type="scientific">Talaromyces rugulosus</name>
    <name type="common">Penicillium rugulosum</name>
    <dbReference type="NCBI Taxonomy" id="121627"/>
    <lineage>
        <taxon>Eukaryota</taxon>
        <taxon>Fungi</taxon>
        <taxon>Dikarya</taxon>
        <taxon>Ascomycota</taxon>
        <taxon>Pezizomycotina</taxon>
        <taxon>Eurotiomycetes</taxon>
        <taxon>Eurotiomycetidae</taxon>
        <taxon>Eurotiales</taxon>
        <taxon>Trichocomaceae</taxon>
        <taxon>Talaromyces</taxon>
        <taxon>Talaromyces sect. Islandici</taxon>
    </lineage>
</organism>
<protein>
    <submittedName>
        <fullName evidence="1">Uncharacterized protein</fullName>
    </submittedName>
</protein>
<dbReference type="PANTHER" id="PTHR38791">
    <property type="entry name" value="ZN(II)2CYS6 TRANSCRIPTION FACTOR (EUROFUNG)-RELATED-RELATED"/>
    <property type="match status" value="1"/>
</dbReference>
<proteinExistence type="predicted"/>
<reference evidence="2" key="1">
    <citation type="submission" date="2020-06" db="EMBL/GenBank/DDBJ databases">
        <title>A chromosome-scale genome assembly of Talaromyces rugulosus W13939.</title>
        <authorList>
            <person name="Wang B."/>
            <person name="Guo L."/>
            <person name="Ye K."/>
            <person name="Wang L."/>
        </authorList>
    </citation>
    <scope>NUCLEOTIDE SEQUENCE [LARGE SCALE GENOMIC DNA]</scope>
    <source>
        <strain evidence="2">W13939</strain>
    </source>
</reference>
<dbReference type="RefSeq" id="XP_035343372.1">
    <property type="nucleotide sequence ID" value="XM_035487479.1"/>
</dbReference>
<dbReference type="OrthoDB" id="4491390at2759"/>